<evidence type="ECO:0000313" key="1">
    <source>
        <dbReference type="EMBL" id="KAF6102419.1"/>
    </source>
</evidence>
<sequence length="60" mass="7225">MAQEHRKHYRDKTDMVPRVPYFVLPMKEQERYPIPTDLYHMPSTRLRESQAPSLILRTAV</sequence>
<dbReference type="PANTHER" id="PTHR34924">
    <property type="entry name" value="UPF0573 PROTEIN C2ORF70"/>
    <property type="match status" value="1"/>
</dbReference>
<dbReference type="Proteomes" id="UP000664940">
    <property type="component" value="Unassembled WGS sequence"/>
</dbReference>
<comment type="caution">
    <text evidence="1">The sequence shown here is derived from an EMBL/GenBank/DDBJ whole genome shotgun (WGS) entry which is preliminary data.</text>
</comment>
<evidence type="ECO:0000313" key="2">
    <source>
        <dbReference type="Proteomes" id="UP000664940"/>
    </source>
</evidence>
<name>A0A834A0P5_9CHIR</name>
<gene>
    <name evidence="1" type="ORF">HJG60_001815</name>
</gene>
<reference evidence="1 2" key="1">
    <citation type="journal article" date="2020" name="Nature">
        <title>Six reference-quality genomes reveal evolution of bat adaptations.</title>
        <authorList>
            <person name="Jebb D."/>
            <person name="Huang Z."/>
            <person name="Pippel M."/>
            <person name="Hughes G.M."/>
            <person name="Lavrichenko K."/>
            <person name="Devanna P."/>
            <person name="Winkler S."/>
            <person name="Jermiin L.S."/>
            <person name="Skirmuntt E.C."/>
            <person name="Katzourakis A."/>
            <person name="Burkitt-Gray L."/>
            <person name="Ray D.A."/>
            <person name="Sullivan K.A.M."/>
            <person name="Roscito J.G."/>
            <person name="Kirilenko B.M."/>
            <person name="Davalos L.M."/>
            <person name="Corthals A.P."/>
            <person name="Power M.L."/>
            <person name="Jones G."/>
            <person name="Ransome R.D."/>
            <person name="Dechmann D.K.N."/>
            <person name="Locatelli A.G."/>
            <person name="Puechmaille S.J."/>
            <person name="Fedrigo O."/>
            <person name="Jarvis E.D."/>
            <person name="Hiller M."/>
            <person name="Vernes S.C."/>
            <person name="Myers E.W."/>
            <person name="Teeling E.C."/>
        </authorList>
    </citation>
    <scope>NUCLEOTIDE SEQUENCE [LARGE SCALE GENOMIC DNA]</scope>
    <source>
        <strain evidence="1">Bat1K_MPI-CBG_1</strain>
    </source>
</reference>
<dbReference type="AlphaFoldDB" id="A0A834A0P5"/>
<dbReference type="InterPro" id="IPR052329">
    <property type="entry name" value="CIMIP2C"/>
</dbReference>
<dbReference type="PANTHER" id="PTHR34924:SF1">
    <property type="entry name" value="PROTEIN FAM166C"/>
    <property type="match status" value="1"/>
</dbReference>
<proteinExistence type="predicted"/>
<accession>A0A834A0P5</accession>
<protein>
    <submittedName>
        <fullName evidence="1">Uncharacterized protein</fullName>
    </submittedName>
</protein>
<dbReference type="EMBL" id="JABVXQ010000006">
    <property type="protein sequence ID" value="KAF6102419.1"/>
    <property type="molecule type" value="Genomic_DNA"/>
</dbReference>
<organism evidence="1 2">
    <name type="scientific">Phyllostomus discolor</name>
    <name type="common">pale spear-nosed bat</name>
    <dbReference type="NCBI Taxonomy" id="89673"/>
    <lineage>
        <taxon>Eukaryota</taxon>
        <taxon>Metazoa</taxon>
        <taxon>Chordata</taxon>
        <taxon>Craniata</taxon>
        <taxon>Vertebrata</taxon>
        <taxon>Euteleostomi</taxon>
        <taxon>Mammalia</taxon>
        <taxon>Eutheria</taxon>
        <taxon>Laurasiatheria</taxon>
        <taxon>Chiroptera</taxon>
        <taxon>Yangochiroptera</taxon>
        <taxon>Phyllostomidae</taxon>
        <taxon>Phyllostominae</taxon>
        <taxon>Phyllostomus</taxon>
    </lineage>
</organism>